<dbReference type="CDD" id="cd02883">
    <property type="entry name" value="NUDIX_Hydrolase"/>
    <property type="match status" value="1"/>
</dbReference>
<protein>
    <submittedName>
        <fullName evidence="6">NUDIX hydrolase</fullName>
        <ecNumber evidence="6">3.6.-.-</ecNumber>
    </submittedName>
</protein>
<dbReference type="PRINTS" id="PR00502">
    <property type="entry name" value="NUDIXFAMILY"/>
</dbReference>
<dbReference type="Proteomes" id="UP001596250">
    <property type="component" value="Unassembled WGS sequence"/>
</dbReference>
<dbReference type="InterPro" id="IPR000086">
    <property type="entry name" value="NUDIX_hydrolase_dom"/>
</dbReference>
<keyword evidence="3" id="KW-0460">Magnesium</keyword>
<dbReference type="GO" id="GO:0016787">
    <property type="term" value="F:hydrolase activity"/>
    <property type="evidence" value="ECO:0007669"/>
    <property type="project" value="UniProtKB-KW"/>
</dbReference>
<name>A0ABW1IRT6_9BACL</name>
<evidence type="ECO:0000313" key="6">
    <source>
        <dbReference type="EMBL" id="MFC5987814.1"/>
    </source>
</evidence>
<dbReference type="Gene3D" id="3.90.79.10">
    <property type="entry name" value="Nucleoside Triphosphate Pyrophosphohydrolase"/>
    <property type="match status" value="1"/>
</dbReference>
<evidence type="ECO:0000313" key="7">
    <source>
        <dbReference type="Proteomes" id="UP001596250"/>
    </source>
</evidence>
<dbReference type="InterPro" id="IPR020476">
    <property type="entry name" value="Nudix_hydrolase"/>
</dbReference>
<accession>A0ABW1IRT6</accession>
<feature type="domain" description="Nudix hydrolase" evidence="5">
    <location>
        <begin position="2"/>
        <end position="129"/>
    </location>
</feature>
<dbReference type="PANTHER" id="PTHR43046:SF12">
    <property type="entry name" value="GDP-MANNOSE MANNOSYL HYDROLASE"/>
    <property type="match status" value="1"/>
</dbReference>
<dbReference type="PROSITE" id="PS51462">
    <property type="entry name" value="NUDIX"/>
    <property type="match status" value="1"/>
</dbReference>
<dbReference type="Pfam" id="PF00293">
    <property type="entry name" value="NUDIX"/>
    <property type="match status" value="1"/>
</dbReference>
<comment type="caution">
    <text evidence="6">The sequence shown here is derived from an EMBL/GenBank/DDBJ whole genome shotgun (WGS) entry which is preliminary data.</text>
</comment>
<proteinExistence type="inferred from homology"/>
<evidence type="ECO:0000256" key="1">
    <source>
        <dbReference type="ARBA" id="ARBA00001946"/>
    </source>
</evidence>
<sequence>MKRVDVVYALITDESKTRVLMVNNKDNETWTLPGGAVEAGETLEKAMIREAKEETGLDVRVHGIVSVNEAFLERSKEHALFMTFRAEIVGGEEKIFRPDEIGEIRWVDLQQADQWMPYYKEGISGIVRSKMEIIYFDEGTV</sequence>
<dbReference type="RefSeq" id="WP_379895260.1">
    <property type="nucleotide sequence ID" value="NZ_CBCSCT010000030.1"/>
</dbReference>
<organism evidence="6 7">
    <name type="scientific">Marinicrinis lubricantis</name>
    <dbReference type="NCBI Taxonomy" id="2086470"/>
    <lineage>
        <taxon>Bacteria</taxon>
        <taxon>Bacillati</taxon>
        <taxon>Bacillota</taxon>
        <taxon>Bacilli</taxon>
        <taxon>Bacillales</taxon>
        <taxon>Paenibacillaceae</taxon>
    </lineage>
</organism>
<comment type="similarity">
    <text evidence="4">Belongs to the Nudix hydrolase family.</text>
</comment>
<dbReference type="EMBL" id="JBHSQV010000171">
    <property type="protein sequence ID" value="MFC5987814.1"/>
    <property type="molecule type" value="Genomic_DNA"/>
</dbReference>
<evidence type="ECO:0000259" key="5">
    <source>
        <dbReference type="PROSITE" id="PS51462"/>
    </source>
</evidence>
<evidence type="ECO:0000256" key="3">
    <source>
        <dbReference type="ARBA" id="ARBA00022842"/>
    </source>
</evidence>
<comment type="cofactor">
    <cofactor evidence="1">
        <name>Mg(2+)</name>
        <dbReference type="ChEBI" id="CHEBI:18420"/>
    </cofactor>
</comment>
<dbReference type="InterPro" id="IPR015797">
    <property type="entry name" value="NUDIX_hydrolase-like_dom_sf"/>
</dbReference>
<evidence type="ECO:0000256" key="2">
    <source>
        <dbReference type="ARBA" id="ARBA00022801"/>
    </source>
</evidence>
<gene>
    <name evidence="6" type="ORF">ACFPXP_15520</name>
</gene>
<keyword evidence="7" id="KW-1185">Reference proteome</keyword>
<dbReference type="InterPro" id="IPR020084">
    <property type="entry name" value="NUDIX_hydrolase_CS"/>
</dbReference>
<dbReference type="SUPFAM" id="SSF55811">
    <property type="entry name" value="Nudix"/>
    <property type="match status" value="1"/>
</dbReference>
<dbReference type="PROSITE" id="PS00893">
    <property type="entry name" value="NUDIX_BOX"/>
    <property type="match status" value="1"/>
</dbReference>
<reference evidence="7" key="1">
    <citation type="journal article" date="2019" name="Int. J. Syst. Evol. Microbiol.">
        <title>The Global Catalogue of Microorganisms (GCM) 10K type strain sequencing project: providing services to taxonomists for standard genome sequencing and annotation.</title>
        <authorList>
            <consortium name="The Broad Institute Genomics Platform"/>
            <consortium name="The Broad Institute Genome Sequencing Center for Infectious Disease"/>
            <person name="Wu L."/>
            <person name="Ma J."/>
        </authorList>
    </citation>
    <scope>NUCLEOTIDE SEQUENCE [LARGE SCALE GENOMIC DNA]</scope>
    <source>
        <strain evidence="7">CCM 8749</strain>
    </source>
</reference>
<dbReference type="PANTHER" id="PTHR43046">
    <property type="entry name" value="GDP-MANNOSE MANNOSYL HYDROLASE"/>
    <property type="match status" value="1"/>
</dbReference>
<evidence type="ECO:0000256" key="4">
    <source>
        <dbReference type="RuleBase" id="RU003476"/>
    </source>
</evidence>
<keyword evidence="2 4" id="KW-0378">Hydrolase</keyword>
<dbReference type="EC" id="3.6.-.-" evidence="6"/>